<reference evidence="2" key="1">
    <citation type="journal article" date="2019" name="Int. J. Syst. Evol. Microbiol.">
        <title>The Global Catalogue of Microorganisms (GCM) 10K type strain sequencing project: providing services to taxonomists for standard genome sequencing and annotation.</title>
        <authorList>
            <consortium name="The Broad Institute Genomics Platform"/>
            <consortium name="The Broad Institute Genome Sequencing Center for Infectious Disease"/>
            <person name="Wu L."/>
            <person name="Ma J."/>
        </authorList>
    </citation>
    <scope>NUCLEOTIDE SEQUENCE [LARGE SCALE GENOMIC DNA]</scope>
    <source>
        <strain evidence="2">JCM 17633</strain>
    </source>
</reference>
<organism evidence="1 2">
    <name type="scientific">Winogradskyella damuponensis</name>
    <dbReference type="NCBI Taxonomy" id="943939"/>
    <lineage>
        <taxon>Bacteria</taxon>
        <taxon>Pseudomonadati</taxon>
        <taxon>Bacteroidota</taxon>
        <taxon>Flavobacteriia</taxon>
        <taxon>Flavobacteriales</taxon>
        <taxon>Flavobacteriaceae</taxon>
        <taxon>Winogradskyella</taxon>
    </lineage>
</organism>
<dbReference type="RefSeq" id="WP_344712127.1">
    <property type="nucleotide sequence ID" value="NZ_BAABCB010000002.1"/>
</dbReference>
<evidence type="ECO:0000313" key="2">
    <source>
        <dbReference type="Proteomes" id="UP001501682"/>
    </source>
</evidence>
<name>A0ABP8CKQ3_9FLAO</name>
<sequence length="255" mass="29323">MTKNICTLLILFSTLINYSQNSILFKNNNPKAKALKHDLNHAKDSLILSSETKILQIEIFNEDYEKLVKVEGFESQISLADIPEGKFVIEARLEDKNIVMGLMRYDYADEGAYSKTATKENIAEGKGMMLDESLNVIRKTPNKSIEFLLTGSSAKRNTEKKQKFYWVLTKVNSESGSSKTMRLVSKDVADRMILKHKLELNSVSGKHNELTVWEVYNSAKFMEYQMLNPDFFYSLYSDLFNTTPYYITENTLQNL</sequence>
<accession>A0ABP8CKQ3</accession>
<dbReference type="Proteomes" id="UP001501682">
    <property type="component" value="Unassembled WGS sequence"/>
</dbReference>
<evidence type="ECO:0000313" key="1">
    <source>
        <dbReference type="EMBL" id="GAA4240517.1"/>
    </source>
</evidence>
<gene>
    <name evidence="1" type="ORF">GCM10022292_03440</name>
</gene>
<keyword evidence="2" id="KW-1185">Reference proteome</keyword>
<comment type="caution">
    <text evidence="1">The sequence shown here is derived from an EMBL/GenBank/DDBJ whole genome shotgun (WGS) entry which is preliminary data.</text>
</comment>
<proteinExistence type="predicted"/>
<dbReference type="EMBL" id="BAABCB010000002">
    <property type="protein sequence ID" value="GAA4240517.1"/>
    <property type="molecule type" value="Genomic_DNA"/>
</dbReference>
<protein>
    <submittedName>
        <fullName evidence="1">Uncharacterized protein</fullName>
    </submittedName>
</protein>